<protein>
    <recommendedName>
        <fullName evidence="1">Reverse transcriptase zinc-binding domain-containing protein</fullName>
    </recommendedName>
</protein>
<comment type="caution">
    <text evidence="2">The sequence shown here is derived from an EMBL/GenBank/DDBJ whole genome shotgun (WGS) entry which is preliminary data.</text>
</comment>
<gene>
    <name evidence="2" type="ORF">VNO77_33682</name>
</gene>
<sequence length="119" mass="13504">MMDDPNGGGDYLYGKMMPFFWQLLKRKLPTKSTLQRRGINMEITSAIYNLDEEDIDHLFASCPKVQRVGADFAMGEFRTGVPSDLDSISGGFEGILKNKKYPNFGNFHISSMEANWRSL</sequence>
<evidence type="ECO:0000259" key="1">
    <source>
        <dbReference type="Pfam" id="PF13966"/>
    </source>
</evidence>
<feature type="domain" description="Reverse transcriptase zinc-binding" evidence="1">
    <location>
        <begin position="15"/>
        <end position="67"/>
    </location>
</feature>
<dbReference type="Pfam" id="PF13966">
    <property type="entry name" value="zf-RVT"/>
    <property type="match status" value="1"/>
</dbReference>
<dbReference type="AlphaFoldDB" id="A0AAN9KDT3"/>
<reference evidence="2 3" key="1">
    <citation type="submission" date="2024-01" db="EMBL/GenBank/DDBJ databases">
        <title>The genomes of 5 underutilized Papilionoideae crops provide insights into root nodulation and disease resistanc.</title>
        <authorList>
            <person name="Jiang F."/>
        </authorList>
    </citation>
    <scope>NUCLEOTIDE SEQUENCE [LARGE SCALE GENOMIC DNA]</scope>
    <source>
        <strain evidence="2">LVBAO_FW01</strain>
        <tissue evidence="2">Leaves</tissue>
    </source>
</reference>
<dbReference type="InterPro" id="IPR026960">
    <property type="entry name" value="RVT-Znf"/>
</dbReference>
<organism evidence="2 3">
    <name type="scientific">Canavalia gladiata</name>
    <name type="common">Sword bean</name>
    <name type="synonym">Dolichos gladiatus</name>
    <dbReference type="NCBI Taxonomy" id="3824"/>
    <lineage>
        <taxon>Eukaryota</taxon>
        <taxon>Viridiplantae</taxon>
        <taxon>Streptophyta</taxon>
        <taxon>Embryophyta</taxon>
        <taxon>Tracheophyta</taxon>
        <taxon>Spermatophyta</taxon>
        <taxon>Magnoliopsida</taxon>
        <taxon>eudicotyledons</taxon>
        <taxon>Gunneridae</taxon>
        <taxon>Pentapetalae</taxon>
        <taxon>rosids</taxon>
        <taxon>fabids</taxon>
        <taxon>Fabales</taxon>
        <taxon>Fabaceae</taxon>
        <taxon>Papilionoideae</taxon>
        <taxon>50 kb inversion clade</taxon>
        <taxon>NPAAA clade</taxon>
        <taxon>indigoferoid/millettioid clade</taxon>
        <taxon>Phaseoleae</taxon>
        <taxon>Canavalia</taxon>
    </lineage>
</organism>
<name>A0AAN9KDT3_CANGL</name>
<evidence type="ECO:0000313" key="3">
    <source>
        <dbReference type="Proteomes" id="UP001367508"/>
    </source>
</evidence>
<accession>A0AAN9KDT3</accession>
<proteinExistence type="predicted"/>
<evidence type="ECO:0000313" key="2">
    <source>
        <dbReference type="EMBL" id="KAK7315149.1"/>
    </source>
</evidence>
<dbReference type="EMBL" id="JAYMYQ010000008">
    <property type="protein sequence ID" value="KAK7315149.1"/>
    <property type="molecule type" value="Genomic_DNA"/>
</dbReference>
<keyword evidence="3" id="KW-1185">Reference proteome</keyword>
<dbReference type="Proteomes" id="UP001367508">
    <property type="component" value="Unassembled WGS sequence"/>
</dbReference>